<gene>
    <name evidence="1" type="ORF">DdX_12298</name>
</gene>
<evidence type="ECO:0000313" key="2">
    <source>
        <dbReference type="Proteomes" id="UP001201812"/>
    </source>
</evidence>
<organism evidence="1 2">
    <name type="scientific">Ditylenchus destructor</name>
    <dbReference type="NCBI Taxonomy" id="166010"/>
    <lineage>
        <taxon>Eukaryota</taxon>
        <taxon>Metazoa</taxon>
        <taxon>Ecdysozoa</taxon>
        <taxon>Nematoda</taxon>
        <taxon>Chromadorea</taxon>
        <taxon>Rhabditida</taxon>
        <taxon>Tylenchina</taxon>
        <taxon>Tylenchomorpha</taxon>
        <taxon>Sphaerularioidea</taxon>
        <taxon>Anguinidae</taxon>
        <taxon>Anguininae</taxon>
        <taxon>Ditylenchus</taxon>
    </lineage>
</organism>
<protein>
    <submittedName>
        <fullName evidence="1">Uncharacterized protein</fullName>
    </submittedName>
</protein>
<name>A0AAD4R3V6_9BILA</name>
<dbReference type="EMBL" id="JAKKPZ010000039">
    <property type="protein sequence ID" value="KAI1707743.1"/>
    <property type="molecule type" value="Genomic_DNA"/>
</dbReference>
<proteinExistence type="predicted"/>
<keyword evidence="2" id="KW-1185">Reference proteome</keyword>
<evidence type="ECO:0000313" key="1">
    <source>
        <dbReference type="EMBL" id="KAI1707743.1"/>
    </source>
</evidence>
<reference evidence="1" key="1">
    <citation type="submission" date="2022-01" db="EMBL/GenBank/DDBJ databases">
        <title>Genome Sequence Resource for Two Populations of Ditylenchus destructor, the Migratory Endoparasitic Phytonematode.</title>
        <authorList>
            <person name="Zhang H."/>
            <person name="Lin R."/>
            <person name="Xie B."/>
        </authorList>
    </citation>
    <scope>NUCLEOTIDE SEQUENCE</scope>
    <source>
        <strain evidence="1">BazhouSP</strain>
    </source>
</reference>
<dbReference type="AlphaFoldDB" id="A0AAD4R3V6"/>
<accession>A0AAD4R3V6</accession>
<sequence length="76" mass="8884">MMFDRIQLSCWLQYFCLKKVSAFGVRALSHQQKVLPFMIIAAVISNFANFLINIRHWELTALIKEDDDSTKTILCF</sequence>
<comment type="caution">
    <text evidence="1">The sequence shown here is derived from an EMBL/GenBank/DDBJ whole genome shotgun (WGS) entry which is preliminary data.</text>
</comment>
<dbReference type="Proteomes" id="UP001201812">
    <property type="component" value="Unassembled WGS sequence"/>
</dbReference>